<dbReference type="EMBL" id="JACHHJ010000005">
    <property type="protein sequence ID" value="MBB6451172.1"/>
    <property type="molecule type" value="Genomic_DNA"/>
</dbReference>
<proteinExistence type="predicted"/>
<gene>
    <name evidence="1" type="ORF">HNR44_003166</name>
</gene>
<evidence type="ECO:0000313" key="2">
    <source>
        <dbReference type="Proteomes" id="UP000568839"/>
    </source>
</evidence>
<accession>A0A841Q0N3</accession>
<sequence length="38" mass="4309">MDIGTQTSLIIRPFDLENDNLEELTIVLSSYKQLADLV</sequence>
<evidence type="ECO:0000313" key="1">
    <source>
        <dbReference type="EMBL" id="MBB6451172.1"/>
    </source>
</evidence>
<organism evidence="1 2">
    <name type="scientific">Geomicrobium halophilum</name>
    <dbReference type="NCBI Taxonomy" id="549000"/>
    <lineage>
        <taxon>Bacteria</taxon>
        <taxon>Bacillati</taxon>
        <taxon>Bacillota</taxon>
        <taxon>Bacilli</taxon>
        <taxon>Bacillales</taxon>
        <taxon>Geomicrobium</taxon>
    </lineage>
</organism>
<dbReference type="AlphaFoldDB" id="A0A841Q0N3"/>
<dbReference type="Proteomes" id="UP000568839">
    <property type="component" value="Unassembled WGS sequence"/>
</dbReference>
<name>A0A841Q0N3_9BACL</name>
<reference evidence="1 2" key="1">
    <citation type="submission" date="2020-08" db="EMBL/GenBank/DDBJ databases">
        <title>Genomic Encyclopedia of Type Strains, Phase IV (KMG-IV): sequencing the most valuable type-strain genomes for metagenomic binning, comparative biology and taxonomic classification.</title>
        <authorList>
            <person name="Goeker M."/>
        </authorList>
    </citation>
    <scope>NUCLEOTIDE SEQUENCE [LARGE SCALE GENOMIC DNA]</scope>
    <source>
        <strain evidence="1 2">DSM 21769</strain>
    </source>
</reference>
<protein>
    <submittedName>
        <fullName evidence="1">Uncharacterized protein</fullName>
    </submittedName>
</protein>
<comment type="caution">
    <text evidence="1">The sequence shown here is derived from an EMBL/GenBank/DDBJ whole genome shotgun (WGS) entry which is preliminary data.</text>
</comment>
<keyword evidence="2" id="KW-1185">Reference proteome</keyword>